<evidence type="ECO:0000313" key="2">
    <source>
        <dbReference type="Proteomes" id="UP001458880"/>
    </source>
</evidence>
<name>A0AAW1HX17_POPJA</name>
<proteinExistence type="predicted"/>
<accession>A0AAW1HX17</accession>
<sequence>MLSEIGNYTEKMGKETRHQVPNLPTHMVQDLGGYHANAINADTHNLFEEVIQHQLDHEGQKSYKDWLDMESLQTHSKSTVKAEWKNLTDTFRREFRKIPILRSGDSGGTLYEVPGHIITSIFERSVYFSK</sequence>
<keyword evidence="2" id="KW-1185">Reference proteome</keyword>
<comment type="caution">
    <text evidence="1">The sequence shown here is derived from an EMBL/GenBank/DDBJ whole genome shotgun (WGS) entry which is preliminary data.</text>
</comment>
<evidence type="ECO:0000313" key="1">
    <source>
        <dbReference type="EMBL" id="KAK9681075.1"/>
    </source>
</evidence>
<dbReference type="Proteomes" id="UP001458880">
    <property type="component" value="Unassembled WGS sequence"/>
</dbReference>
<dbReference type="EMBL" id="JASPKY010000850">
    <property type="protein sequence ID" value="KAK9681075.1"/>
    <property type="molecule type" value="Genomic_DNA"/>
</dbReference>
<gene>
    <name evidence="1" type="ORF">QE152_g38603</name>
</gene>
<reference evidence="1 2" key="1">
    <citation type="journal article" date="2024" name="BMC Genomics">
        <title>De novo assembly and annotation of Popillia japonica's genome with initial clues to its potential as an invasive pest.</title>
        <authorList>
            <person name="Cucini C."/>
            <person name="Boschi S."/>
            <person name="Funari R."/>
            <person name="Cardaioli E."/>
            <person name="Iannotti N."/>
            <person name="Marturano G."/>
            <person name="Paoli F."/>
            <person name="Bruttini M."/>
            <person name="Carapelli A."/>
            <person name="Frati F."/>
            <person name="Nardi F."/>
        </authorList>
    </citation>
    <scope>NUCLEOTIDE SEQUENCE [LARGE SCALE GENOMIC DNA]</scope>
    <source>
        <strain evidence="1">DMR45628</strain>
    </source>
</reference>
<organism evidence="1 2">
    <name type="scientific">Popillia japonica</name>
    <name type="common">Japanese beetle</name>
    <dbReference type="NCBI Taxonomy" id="7064"/>
    <lineage>
        <taxon>Eukaryota</taxon>
        <taxon>Metazoa</taxon>
        <taxon>Ecdysozoa</taxon>
        <taxon>Arthropoda</taxon>
        <taxon>Hexapoda</taxon>
        <taxon>Insecta</taxon>
        <taxon>Pterygota</taxon>
        <taxon>Neoptera</taxon>
        <taxon>Endopterygota</taxon>
        <taxon>Coleoptera</taxon>
        <taxon>Polyphaga</taxon>
        <taxon>Scarabaeiformia</taxon>
        <taxon>Scarabaeidae</taxon>
        <taxon>Rutelinae</taxon>
        <taxon>Popillia</taxon>
    </lineage>
</organism>
<dbReference type="AlphaFoldDB" id="A0AAW1HX17"/>
<protein>
    <submittedName>
        <fullName evidence="1">Uncharacterized protein</fullName>
    </submittedName>
</protein>